<reference evidence="1" key="1">
    <citation type="submission" date="2020-08" db="EMBL/GenBank/DDBJ databases">
        <title>Genome public.</title>
        <authorList>
            <person name="Liu C."/>
            <person name="Sun Q."/>
        </authorList>
    </citation>
    <scope>NUCLEOTIDE SEQUENCE</scope>
    <source>
        <strain evidence="1">NSJ-32</strain>
    </source>
</reference>
<evidence type="ECO:0000313" key="1">
    <source>
        <dbReference type="EMBL" id="MBC8541988.1"/>
    </source>
</evidence>
<dbReference type="RefSeq" id="WP_177714326.1">
    <property type="nucleotide sequence ID" value="NZ_JACRSQ010000001.1"/>
</dbReference>
<dbReference type="Proteomes" id="UP000657006">
    <property type="component" value="Unassembled WGS sequence"/>
</dbReference>
<sequence>MEFDVALNLFAIFPELTVEIGVKAALFFNEVAARGVGKGFGEGVNVAGEEKIGIEEDGSDVERIDVRDHRQDSFTKKWDIIIAQKWDESKRF</sequence>
<name>A0A926DN05_9FIRM</name>
<dbReference type="AlphaFoldDB" id="A0A926DN05"/>
<comment type="caution">
    <text evidence="1">The sequence shown here is derived from an EMBL/GenBank/DDBJ whole genome shotgun (WGS) entry which is preliminary data.</text>
</comment>
<dbReference type="EMBL" id="JACRSQ010000001">
    <property type="protein sequence ID" value="MBC8541988.1"/>
    <property type="molecule type" value="Genomic_DNA"/>
</dbReference>
<evidence type="ECO:0000313" key="2">
    <source>
        <dbReference type="Proteomes" id="UP000657006"/>
    </source>
</evidence>
<accession>A0A926DN05</accession>
<organism evidence="1 2">
    <name type="scientific">Bianquea renquensis</name>
    <dbReference type="NCBI Taxonomy" id="2763661"/>
    <lineage>
        <taxon>Bacteria</taxon>
        <taxon>Bacillati</taxon>
        <taxon>Bacillota</taxon>
        <taxon>Clostridia</taxon>
        <taxon>Eubacteriales</taxon>
        <taxon>Bianqueaceae</taxon>
        <taxon>Bianquea</taxon>
    </lineage>
</organism>
<protein>
    <submittedName>
        <fullName evidence="1">Uncharacterized protein</fullName>
    </submittedName>
</protein>
<keyword evidence="2" id="KW-1185">Reference proteome</keyword>
<gene>
    <name evidence="1" type="ORF">H8730_00290</name>
</gene>
<proteinExistence type="predicted"/>